<organism evidence="6 7">
    <name type="scientific">Algibacter aquimarinus</name>
    <dbReference type="NCBI Taxonomy" id="1136748"/>
    <lineage>
        <taxon>Bacteria</taxon>
        <taxon>Pseudomonadati</taxon>
        <taxon>Bacteroidota</taxon>
        <taxon>Flavobacteriia</taxon>
        <taxon>Flavobacteriales</taxon>
        <taxon>Flavobacteriaceae</taxon>
        <taxon>Algibacter</taxon>
    </lineage>
</organism>
<protein>
    <recommendedName>
        <fullName evidence="5">HTH araC/xylS-type domain-containing protein</fullName>
    </recommendedName>
</protein>
<evidence type="ECO:0000313" key="6">
    <source>
        <dbReference type="EMBL" id="GAA4973653.1"/>
    </source>
</evidence>
<dbReference type="InterPro" id="IPR018060">
    <property type="entry name" value="HTH_AraC"/>
</dbReference>
<dbReference type="SUPFAM" id="SSF46689">
    <property type="entry name" value="Homeodomain-like"/>
    <property type="match status" value="1"/>
</dbReference>
<evidence type="ECO:0000313" key="7">
    <source>
        <dbReference type="Proteomes" id="UP001501692"/>
    </source>
</evidence>
<feature type="transmembrane region" description="Helical" evidence="4">
    <location>
        <begin position="37"/>
        <end position="54"/>
    </location>
</feature>
<dbReference type="Pfam" id="PF12833">
    <property type="entry name" value="HTH_18"/>
    <property type="match status" value="1"/>
</dbReference>
<keyword evidence="4" id="KW-0812">Transmembrane</keyword>
<name>A0ABP9HM23_9FLAO</name>
<proteinExistence type="predicted"/>
<evidence type="ECO:0000256" key="2">
    <source>
        <dbReference type="ARBA" id="ARBA00023125"/>
    </source>
</evidence>
<evidence type="ECO:0000256" key="4">
    <source>
        <dbReference type="SAM" id="Phobius"/>
    </source>
</evidence>
<feature type="domain" description="HTH araC/xylS-type" evidence="5">
    <location>
        <begin position="246"/>
        <end position="350"/>
    </location>
</feature>
<dbReference type="PANTHER" id="PTHR43280:SF29">
    <property type="entry name" value="ARAC-FAMILY TRANSCRIPTIONAL REGULATOR"/>
    <property type="match status" value="1"/>
</dbReference>
<dbReference type="SMART" id="SM00342">
    <property type="entry name" value="HTH_ARAC"/>
    <property type="match status" value="1"/>
</dbReference>
<keyword evidence="2" id="KW-0238">DNA-binding</keyword>
<feature type="transmembrane region" description="Helical" evidence="4">
    <location>
        <begin position="109"/>
        <end position="130"/>
    </location>
</feature>
<evidence type="ECO:0000259" key="5">
    <source>
        <dbReference type="PROSITE" id="PS01124"/>
    </source>
</evidence>
<reference evidence="7" key="1">
    <citation type="journal article" date="2019" name="Int. J. Syst. Evol. Microbiol.">
        <title>The Global Catalogue of Microorganisms (GCM) 10K type strain sequencing project: providing services to taxonomists for standard genome sequencing and annotation.</title>
        <authorList>
            <consortium name="The Broad Institute Genomics Platform"/>
            <consortium name="The Broad Institute Genome Sequencing Center for Infectious Disease"/>
            <person name="Wu L."/>
            <person name="Ma J."/>
        </authorList>
    </citation>
    <scope>NUCLEOTIDE SEQUENCE [LARGE SCALE GENOMIC DNA]</scope>
    <source>
        <strain evidence="7">JCM 18287</strain>
    </source>
</reference>
<evidence type="ECO:0000256" key="3">
    <source>
        <dbReference type="ARBA" id="ARBA00023163"/>
    </source>
</evidence>
<feature type="transmembrane region" description="Helical" evidence="4">
    <location>
        <begin position="66"/>
        <end position="89"/>
    </location>
</feature>
<dbReference type="PROSITE" id="PS01124">
    <property type="entry name" value="HTH_ARAC_FAMILY_2"/>
    <property type="match status" value="1"/>
</dbReference>
<keyword evidence="4" id="KW-0472">Membrane</keyword>
<gene>
    <name evidence="6" type="ORF">GCM10023315_25150</name>
</gene>
<accession>A0ABP9HM23</accession>
<dbReference type="Gene3D" id="1.10.10.60">
    <property type="entry name" value="Homeodomain-like"/>
    <property type="match status" value="2"/>
</dbReference>
<comment type="caution">
    <text evidence="6">The sequence shown here is derived from an EMBL/GenBank/DDBJ whole genome shotgun (WGS) entry which is preliminary data.</text>
</comment>
<dbReference type="Proteomes" id="UP001501692">
    <property type="component" value="Unassembled WGS sequence"/>
</dbReference>
<dbReference type="InterPro" id="IPR009057">
    <property type="entry name" value="Homeodomain-like_sf"/>
</dbReference>
<evidence type="ECO:0000256" key="1">
    <source>
        <dbReference type="ARBA" id="ARBA00023015"/>
    </source>
</evidence>
<keyword evidence="3" id="KW-0804">Transcription</keyword>
<keyword evidence="4" id="KW-1133">Transmembrane helix</keyword>
<sequence>MFLGLILLFTCYNQICYTVGFMGWYNEFRNTKINYFLYNIAIVLGPLIFLYVKSITTSNFKFKKNYWWHFSLAIVFVLYRIIIFTYDALQPGFNETQNGILKISVDEAIVQPIVGFIELPFMLLYLAFTLQLFYNYRKRITQYFSNTYKLELNWILSFLILFTLLFLYNTIQTIVGSFVMDLNYEQRWWLNLLAALVTLYVGIKGYFTDTTKLKKLSFSFSPNLEAIPEQNQQQSKTKSVSSSDLNTVKSLMENDKAYLNPDLNLSDLAKQANMSRAQLSEIINSGFNKNFNDFVNMYRVKAFKNMLAENKHKQLSLLGIAEECGFNSKATFNRVFKKLTSYSPTEYLKTHTK</sequence>
<feature type="transmembrane region" description="Helical" evidence="4">
    <location>
        <begin position="188"/>
        <end position="207"/>
    </location>
</feature>
<dbReference type="EMBL" id="BAABJK010000009">
    <property type="protein sequence ID" value="GAA4973653.1"/>
    <property type="molecule type" value="Genomic_DNA"/>
</dbReference>
<keyword evidence="1" id="KW-0805">Transcription regulation</keyword>
<dbReference type="PANTHER" id="PTHR43280">
    <property type="entry name" value="ARAC-FAMILY TRANSCRIPTIONAL REGULATOR"/>
    <property type="match status" value="1"/>
</dbReference>
<feature type="transmembrane region" description="Helical" evidence="4">
    <location>
        <begin position="150"/>
        <end position="168"/>
    </location>
</feature>
<keyword evidence="7" id="KW-1185">Reference proteome</keyword>